<protein>
    <recommendedName>
        <fullName evidence="2">Sulfotransferase domain-containing protein</fullName>
    </recommendedName>
</protein>
<gene>
    <name evidence="1" type="ORF">METZ01_LOCUS126437</name>
</gene>
<reference evidence="1" key="1">
    <citation type="submission" date="2018-05" db="EMBL/GenBank/DDBJ databases">
        <authorList>
            <person name="Lanie J.A."/>
            <person name="Ng W.-L."/>
            <person name="Kazmierczak K.M."/>
            <person name="Andrzejewski T.M."/>
            <person name="Davidsen T.M."/>
            <person name="Wayne K.J."/>
            <person name="Tettelin H."/>
            <person name="Glass J.I."/>
            <person name="Rusch D."/>
            <person name="Podicherti R."/>
            <person name="Tsui H.-C.T."/>
            <person name="Winkler M.E."/>
        </authorList>
    </citation>
    <scope>NUCLEOTIDE SEQUENCE</scope>
</reference>
<organism evidence="1">
    <name type="scientific">marine metagenome</name>
    <dbReference type="NCBI Taxonomy" id="408172"/>
    <lineage>
        <taxon>unclassified sequences</taxon>
        <taxon>metagenomes</taxon>
        <taxon>ecological metagenomes</taxon>
    </lineage>
</organism>
<evidence type="ECO:0008006" key="2">
    <source>
        <dbReference type="Google" id="ProtNLM"/>
    </source>
</evidence>
<evidence type="ECO:0000313" key="1">
    <source>
        <dbReference type="EMBL" id="SVA73583.1"/>
    </source>
</evidence>
<accession>A0A381YAR9</accession>
<sequence length="213" mass="24626">MTNPVSSFLRKLKYGDDVIVVSGLPRSGTSMMMKMLDAAALSIMTDNERAADEDNPKGYFEYARVKDLKDEADKSWVREARGQVLKVISHLLETLPDENFYRVILVRRDFDEIIASQNKMLERRGEENQVADSTVKEAYIRHLVDIRYMVRRRPNFEMIEVQFMQAMEAPRIFATDVNKFLGGNLDVESMMAVVDLELYRNRKRDVRADTSSS</sequence>
<name>A0A381YAR9_9ZZZZ</name>
<dbReference type="AlphaFoldDB" id="A0A381YAR9"/>
<dbReference type="SUPFAM" id="SSF52540">
    <property type="entry name" value="P-loop containing nucleoside triphosphate hydrolases"/>
    <property type="match status" value="1"/>
</dbReference>
<dbReference type="InterPro" id="IPR027417">
    <property type="entry name" value="P-loop_NTPase"/>
</dbReference>
<dbReference type="EMBL" id="UINC01017678">
    <property type="protein sequence ID" value="SVA73583.1"/>
    <property type="molecule type" value="Genomic_DNA"/>
</dbReference>
<proteinExistence type="predicted"/>
<dbReference type="Gene3D" id="3.40.50.300">
    <property type="entry name" value="P-loop containing nucleotide triphosphate hydrolases"/>
    <property type="match status" value="1"/>
</dbReference>